<reference evidence="9 10" key="1">
    <citation type="submission" date="2020-04" db="EMBL/GenBank/DDBJ databases">
        <title>Paeniglutamicibacter sp. ANT13_2, a novel actinomycete isolated from sediment in Antarctica.</title>
        <authorList>
            <person name="Sakdapetsiri C."/>
            <person name="Pinyakong O."/>
        </authorList>
    </citation>
    <scope>NUCLEOTIDE SEQUENCE [LARGE SCALE GENOMIC DNA]</scope>
    <source>
        <strain evidence="9 10">ANT13_2</strain>
    </source>
</reference>
<evidence type="ECO:0000313" key="9">
    <source>
        <dbReference type="EMBL" id="NKG19562.1"/>
    </source>
</evidence>
<keyword evidence="5 7" id="KW-0472">Membrane</keyword>
<comment type="caution">
    <text evidence="9">The sequence shown here is derived from an EMBL/GenBank/DDBJ whole genome shotgun (WGS) entry which is preliminary data.</text>
</comment>
<sequence>MEIRAPENQPATSTRRIPFPSRLNLRRDVPASIVVFLVALPLSLGIAVASGAPVLAGLIAAAVGGIVAGSLGGSPLQVSGPAAGLTVIVAGLIDQFGWQATCAITAAAGLLQILLGIGRVGRAALAISPVVVHAMLAGIGITIVLQQLHVVLGSAPGANAFGNIVSIPASLAALNLQALILGLSVIAVLLVWKKLPQRIQQIPGQLAAVVLATLLSLAFGDSVERIALDGSLLEAVSAPVLPEGGWGAVGIGVVTVALIASVESLLSAVAVDKMQSGPRTNFNRELIGQGTANVASGMLGGLPVTGVIVRSATNVEAGARTRSSTILHGVWILLFSVFLAPVIMMIPQSVLAGLLVIIGVQLVKFAHIKTALRTGDFLIYTVTLTLVVFANLLEGVLVGLGLAMALVLFRVVRSSIHAERSPDRDGRPAWRVGIEGSCSFLTLPRLNRTLYSIPSGAHATINIEADFIDLSVFESIDAWRAQHEATGGTVSVEDHGTIRLGDATDGAPKRGIARSALSSGLAPWRRWQHAAVASEGSTPETLPVLRGVRNYHQRNAALMRHDTNLLAQGQDPTTLFLTCVDSRVVPNVITSSGPGDLLTVRNVGNSVDRSGNDLSFEAALEFAVEKLNVSTITVCGHSNCGAMVELLASDPAAERTDGRPVNQWLDGMRESRLALATDHPVLLDAAAAGYCEVDQLALVNVAVQLEILAGHPRLKQRITDGSLSLVGLFYDLSTANVIRLSAAGIAHLDPVS</sequence>
<feature type="transmembrane region" description="Helical" evidence="7">
    <location>
        <begin position="248"/>
        <end position="271"/>
    </location>
</feature>
<feature type="transmembrane region" description="Helical" evidence="7">
    <location>
        <begin position="378"/>
        <end position="411"/>
    </location>
</feature>
<dbReference type="Pfam" id="PF00484">
    <property type="entry name" value="Pro_CA"/>
    <property type="match status" value="1"/>
</dbReference>
<feature type="transmembrane region" description="Helical" evidence="7">
    <location>
        <begin position="124"/>
        <end position="145"/>
    </location>
</feature>
<dbReference type="InterPro" id="IPR001765">
    <property type="entry name" value="Carbonic_anhydrase"/>
</dbReference>
<evidence type="ECO:0000256" key="5">
    <source>
        <dbReference type="ARBA" id="ARBA00023136"/>
    </source>
</evidence>
<keyword evidence="3 7" id="KW-0812">Transmembrane</keyword>
<evidence type="ECO:0000256" key="3">
    <source>
        <dbReference type="ARBA" id="ARBA00022692"/>
    </source>
</evidence>
<evidence type="ECO:0000313" key="10">
    <source>
        <dbReference type="Proteomes" id="UP000746595"/>
    </source>
</evidence>
<comment type="subcellular location">
    <subcellularLocation>
        <location evidence="1">Membrane</location>
        <topology evidence="1">Multi-pass membrane protein</topology>
    </subcellularLocation>
</comment>
<gene>
    <name evidence="9" type="ORF">HED64_02420</name>
</gene>
<evidence type="ECO:0000259" key="8">
    <source>
        <dbReference type="Pfam" id="PF00916"/>
    </source>
</evidence>
<evidence type="ECO:0000256" key="2">
    <source>
        <dbReference type="ARBA" id="ARBA00006217"/>
    </source>
</evidence>
<evidence type="ECO:0000256" key="4">
    <source>
        <dbReference type="ARBA" id="ARBA00022989"/>
    </source>
</evidence>
<evidence type="ECO:0000256" key="1">
    <source>
        <dbReference type="ARBA" id="ARBA00004141"/>
    </source>
</evidence>
<feature type="transmembrane region" description="Helical" evidence="7">
    <location>
        <begin position="29"/>
        <end position="48"/>
    </location>
</feature>
<dbReference type="PANTHER" id="PTHR11814">
    <property type="entry name" value="SULFATE TRANSPORTER"/>
    <property type="match status" value="1"/>
</dbReference>
<dbReference type="Pfam" id="PF00916">
    <property type="entry name" value="Sulfate_transp"/>
    <property type="match status" value="1"/>
</dbReference>
<dbReference type="InterPro" id="IPR001902">
    <property type="entry name" value="SLC26A/SulP_fam"/>
</dbReference>
<proteinExistence type="inferred from homology"/>
<accession>A0ABX1G274</accession>
<organism evidence="9 10">
    <name type="scientific">Paeniglutamicibacter terrestris</name>
    <dbReference type="NCBI Taxonomy" id="2723403"/>
    <lineage>
        <taxon>Bacteria</taxon>
        <taxon>Bacillati</taxon>
        <taxon>Actinomycetota</taxon>
        <taxon>Actinomycetes</taxon>
        <taxon>Micrococcales</taxon>
        <taxon>Micrococcaceae</taxon>
        <taxon>Paeniglutamicibacter</taxon>
    </lineage>
</organism>
<dbReference type="InterPro" id="IPR036874">
    <property type="entry name" value="Carbonic_anhydrase_sf"/>
</dbReference>
<feature type="transmembrane region" description="Helical" evidence="7">
    <location>
        <begin position="330"/>
        <end position="358"/>
    </location>
</feature>
<keyword evidence="10" id="KW-1185">Reference proteome</keyword>
<evidence type="ECO:0000256" key="7">
    <source>
        <dbReference type="SAM" id="Phobius"/>
    </source>
</evidence>
<keyword evidence="4 7" id="KW-1133">Transmembrane helix</keyword>
<comment type="similarity">
    <text evidence="2">Belongs to the beta-class carbonic anhydrase family.</text>
</comment>
<comment type="function">
    <text evidence="6">Catalyzes the reversible hydration of carbon dioxide to form bicarbonate.</text>
</comment>
<evidence type="ECO:0000256" key="6">
    <source>
        <dbReference type="ARBA" id="ARBA00024993"/>
    </source>
</evidence>
<dbReference type="RefSeq" id="WP_168150498.1">
    <property type="nucleotide sequence ID" value="NZ_JAAWVT010000001.1"/>
</dbReference>
<feature type="transmembrane region" description="Helical" evidence="7">
    <location>
        <begin position="165"/>
        <end position="192"/>
    </location>
</feature>
<feature type="transmembrane region" description="Helical" evidence="7">
    <location>
        <begin position="204"/>
        <end position="228"/>
    </location>
</feature>
<feature type="transmembrane region" description="Helical" evidence="7">
    <location>
        <begin position="96"/>
        <end position="117"/>
    </location>
</feature>
<dbReference type="SMART" id="SM00947">
    <property type="entry name" value="Pro_CA"/>
    <property type="match status" value="1"/>
</dbReference>
<dbReference type="Gene3D" id="3.40.1050.10">
    <property type="entry name" value="Carbonic anhydrase"/>
    <property type="match status" value="1"/>
</dbReference>
<dbReference type="Proteomes" id="UP000746595">
    <property type="component" value="Unassembled WGS sequence"/>
</dbReference>
<name>A0ABX1G274_9MICC</name>
<dbReference type="InterPro" id="IPR011547">
    <property type="entry name" value="SLC26A/SulP_dom"/>
</dbReference>
<feature type="domain" description="SLC26A/SulP transporter" evidence="8">
    <location>
        <begin position="25"/>
        <end position="383"/>
    </location>
</feature>
<dbReference type="SUPFAM" id="SSF53056">
    <property type="entry name" value="beta-carbonic anhydrase, cab"/>
    <property type="match status" value="1"/>
</dbReference>
<dbReference type="EMBL" id="JAAWVT010000001">
    <property type="protein sequence ID" value="NKG19562.1"/>
    <property type="molecule type" value="Genomic_DNA"/>
</dbReference>
<feature type="transmembrane region" description="Helical" evidence="7">
    <location>
        <begin position="55"/>
        <end position="76"/>
    </location>
</feature>
<protein>
    <submittedName>
        <fullName evidence="9">Bifunctional SulP family inorganic anion transporter/carbonic anhydrase</fullName>
    </submittedName>
</protein>